<feature type="compositionally biased region" description="Acidic residues" evidence="8">
    <location>
        <begin position="319"/>
        <end position="338"/>
    </location>
</feature>
<keyword evidence="11" id="KW-1185">Reference proteome</keyword>
<evidence type="ECO:0000256" key="4">
    <source>
        <dbReference type="ARBA" id="ARBA00023015"/>
    </source>
</evidence>
<proteinExistence type="inferred from homology"/>
<dbReference type="GO" id="GO:0008380">
    <property type="term" value="P:RNA splicing"/>
    <property type="evidence" value="ECO:0007669"/>
    <property type="project" value="UniProtKB-KW"/>
</dbReference>
<dbReference type="Pfam" id="PF04696">
    <property type="entry name" value="Pinin_SDK_memA"/>
    <property type="match status" value="1"/>
</dbReference>
<dbReference type="PANTHER" id="PTHR12707:SF0">
    <property type="entry name" value="PININ"/>
    <property type="match status" value="1"/>
</dbReference>
<dbReference type="Proteomes" id="UP000018144">
    <property type="component" value="Unassembled WGS sequence"/>
</dbReference>
<feature type="region of interest" description="Disordered" evidence="8">
    <location>
        <begin position="16"/>
        <end position="65"/>
    </location>
</feature>
<evidence type="ECO:0000256" key="3">
    <source>
        <dbReference type="ARBA" id="ARBA00022664"/>
    </source>
</evidence>
<feature type="compositionally biased region" description="Basic and acidic residues" evidence="8">
    <location>
        <begin position="19"/>
        <end position="33"/>
    </location>
</feature>
<feature type="compositionally biased region" description="Acidic residues" evidence="8">
    <location>
        <begin position="292"/>
        <end position="301"/>
    </location>
</feature>
<evidence type="ECO:0000256" key="1">
    <source>
        <dbReference type="ARBA" id="ARBA00004123"/>
    </source>
</evidence>
<dbReference type="OrthoDB" id="330772at2759"/>
<feature type="region of interest" description="Disordered" evidence="8">
    <location>
        <begin position="229"/>
        <end position="338"/>
    </location>
</feature>
<gene>
    <name evidence="10" type="ORF">PCON_04706</name>
</gene>
<evidence type="ECO:0000256" key="7">
    <source>
        <dbReference type="ARBA" id="ARBA00023242"/>
    </source>
</evidence>
<protein>
    <submittedName>
        <fullName evidence="10">Similar to Uncharacterized protein C26F1.02 acc. no. Q10492</fullName>
    </submittedName>
</protein>
<feature type="region of interest" description="Disordered" evidence="8">
    <location>
        <begin position="79"/>
        <end position="98"/>
    </location>
</feature>
<dbReference type="PANTHER" id="PTHR12707">
    <property type="entry name" value="PINN"/>
    <property type="match status" value="1"/>
</dbReference>
<feature type="region of interest" description="Disordered" evidence="8">
    <location>
        <begin position="103"/>
        <end position="131"/>
    </location>
</feature>
<name>U4KZJ6_PYROM</name>
<accession>U4KZJ6</accession>
<dbReference type="AlphaFoldDB" id="U4KZJ6"/>
<dbReference type="STRING" id="1076935.U4KZJ6"/>
<keyword evidence="5" id="KW-0804">Transcription</keyword>
<dbReference type="InterPro" id="IPR006786">
    <property type="entry name" value="Pinin_SDK_MemA"/>
</dbReference>
<comment type="subcellular location">
    <subcellularLocation>
        <location evidence="1">Nucleus</location>
    </subcellularLocation>
</comment>
<evidence type="ECO:0000256" key="6">
    <source>
        <dbReference type="ARBA" id="ARBA00023187"/>
    </source>
</evidence>
<dbReference type="GO" id="GO:0071013">
    <property type="term" value="C:catalytic step 2 spliceosome"/>
    <property type="evidence" value="ECO:0007669"/>
    <property type="project" value="TreeGrafter"/>
</dbReference>
<evidence type="ECO:0000256" key="8">
    <source>
        <dbReference type="SAM" id="MobiDB-lite"/>
    </source>
</evidence>
<dbReference type="OMA" id="IYYLPYR"/>
<dbReference type="GO" id="GO:0006397">
    <property type="term" value="P:mRNA processing"/>
    <property type="evidence" value="ECO:0007669"/>
    <property type="project" value="UniProtKB-KW"/>
</dbReference>
<reference evidence="10 11" key="1">
    <citation type="journal article" date="2013" name="PLoS Genet.">
        <title>The genome and development-dependent transcriptomes of Pyronema confluens: a window into fungal evolution.</title>
        <authorList>
            <person name="Traeger S."/>
            <person name="Altegoer F."/>
            <person name="Freitag M."/>
            <person name="Gabaldon T."/>
            <person name="Kempken F."/>
            <person name="Kumar A."/>
            <person name="Marcet-Houben M."/>
            <person name="Poggeler S."/>
            <person name="Stajich J.E."/>
            <person name="Nowrousian M."/>
        </authorList>
    </citation>
    <scope>NUCLEOTIDE SEQUENCE [LARGE SCALE GENOMIC DNA]</scope>
    <source>
        <strain evidence="11">CBS 100304</strain>
        <tissue evidence="10">Vegetative mycelium</tissue>
    </source>
</reference>
<dbReference type="EMBL" id="HF935234">
    <property type="protein sequence ID" value="CCX05119.1"/>
    <property type="molecule type" value="Genomic_DNA"/>
</dbReference>
<feature type="domain" description="Pinin/SDK/MemA protein" evidence="9">
    <location>
        <begin position="58"/>
        <end position="201"/>
    </location>
</feature>
<evidence type="ECO:0000259" key="9">
    <source>
        <dbReference type="Pfam" id="PF04696"/>
    </source>
</evidence>
<sequence length="338" mass="37877">MSDAAEPITVASAVVLPESTKRRASLDTPESSKRARLSPGPEDSHAPERSERRKHGLEEEKKRGKRLFGALLGTIGKFQKDSSSVRARNSAVKRKEVEAKLQEKLKQQDEELDEKRRKEQDDYTLRKRVESRDFEERAVGGPSAMDYTVGGSRLMNKQMQIKNATITAQANMLATTTEPKLYFLPWKLLPAEEETIAQQKETALQTVADNEAAFRDMRKQIEEELQAAGVDATGEGFPGGDNKGHDGHDEHNGHDGHDRHDEHKVKQEDHEMKDEPQDEPDISIHSPSPQDDVAEVPEVAETEAQPKQEPQPEVKTEDLDVVDTDMVIEEGGEDTVIY</sequence>
<dbReference type="InterPro" id="IPR039853">
    <property type="entry name" value="Pinin"/>
</dbReference>
<keyword evidence="7" id="KW-0539">Nucleus</keyword>
<keyword evidence="4" id="KW-0805">Transcription regulation</keyword>
<evidence type="ECO:0000313" key="11">
    <source>
        <dbReference type="Proteomes" id="UP000018144"/>
    </source>
</evidence>
<feature type="compositionally biased region" description="Basic and acidic residues" evidence="8">
    <location>
        <begin position="242"/>
        <end position="275"/>
    </location>
</feature>
<organism evidence="10 11">
    <name type="scientific">Pyronema omphalodes (strain CBS 100304)</name>
    <name type="common">Pyronema confluens</name>
    <dbReference type="NCBI Taxonomy" id="1076935"/>
    <lineage>
        <taxon>Eukaryota</taxon>
        <taxon>Fungi</taxon>
        <taxon>Dikarya</taxon>
        <taxon>Ascomycota</taxon>
        <taxon>Pezizomycotina</taxon>
        <taxon>Pezizomycetes</taxon>
        <taxon>Pezizales</taxon>
        <taxon>Pyronemataceae</taxon>
        <taxon>Pyronema</taxon>
    </lineage>
</organism>
<evidence type="ECO:0000313" key="10">
    <source>
        <dbReference type="EMBL" id="CCX05119.1"/>
    </source>
</evidence>
<keyword evidence="3" id="KW-0507">mRNA processing</keyword>
<feature type="compositionally biased region" description="Basic and acidic residues" evidence="8">
    <location>
        <begin position="304"/>
        <end position="318"/>
    </location>
</feature>
<dbReference type="eggNOG" id="KOG3756">
    <property type="taxonomic scope" value="Eukaryota"/>
</dbReference>
<evidence type="ECO:0000256" key="2">
    <source>
        <dbReference type="ARBA" id="ARBA00010386"/>
    </source>
</evidence>
<feature type="compositionally biased region" description="Basic and acidic residues" evidence="8">
    <location>
        <begin position="42"/>
        <end position="62"/>
    </location>
</feature>
<keyword evidence="6" id="KW-0508">mRNA splicing</keyword>
<evidence type="ECO:0000256" key="5">
    <source>
        <dbReference type="ARBA" id="ARBA00023163"/>
    </source>
</evidence>
<comment type="similarity">
    <text evidence="2">Belongs to the pinin family.</text>
</comment>